<evidence type="ECO:0000256" key="1">
    <source>
        <dbReference type="SAM" id="MobiDB-lite"/>
    </source>
</evidence>
<dbReference type="KEGG" id="spir:CWM47_33280"/>
<feature type="chain" id="PRO_5014765651" description="Outer membrane protein beta-barrel domain-containing protein" evidence="2">
    <location>
        <begin position="22"/>
        <end position="236"/>
    </location>
</feature>
<feature type="region of interest" description="Disordered" evidence="1">
    <location>
        <begin position="19"/>
        <end position="83"/>
    </location>
</feature>
<reference evidence="3 4" key="1">
    <citation type="submission" date="2017-11" db="EMBL/GenBank/DDBJ databases">
        <title>Taxonomic description and genome sequences of Spirosoma HA7 sp. nov., isolated from pollen microhabitat of Corylus avellana.</title>
        <authorList>
            <person name="Ambika Manirajan B."/>
            <person name="Suarez C."/>
            <person name="Ratering S."/>
            <person name="Geissler-Plaum R."/>
            <person name="Cardinale M."/>
            <person name="Sylvia S."/>
        </authorList>
    </citation>
    <scope>NUCLEOTIDE SEQUENCE [LARGE SCALE GENOMIC DNA]</scope>
    <source>
        <strain evidence="3 4">HA7</strain>
    </source>
</reference>
<evidence type="ECO:0000313" key="3">
    <source>
        <dbReference type="EMBL" id="AUD06289.1"/>
    </source>
</evidence>
<dbReference type="RefSeq" id="WP_100992838.1">
    <property type="nucleotide sequence ID" value="NZ_CP025096.1"/>
</dbReference>
<name>A0A2K8Z8Y7_9BACT</name>
<keyword evidence="4" id="KW-1185">Reference proteome</keyword>
<evidence type="ECO:0000313" key="4">
    <source>
        <dbReference type="Proteomes" id="UP000232883"/>
    </source>
</evidence>
<evidence type="ECO:0008006" key="5">
    <source>
        <dbReference type="Google" id="ProtNLM"/>
    </source>
</evidence>
<gene>
    <name evidence="3" type="ORF">CWM47_33280</name>
</gene>
<keyword evidence="2" id="KW-0732">Signal</keyword>
<dbReference type="OrthoDB" id="9823060at2"/>
<accession>A0A2K8Z8Y7</accession>
<proteinExistence type="predicted"/>
<feature type="signal peptide" evidence="2">
    <location>
        <begin position="1"/>
        <end position="21"/>
    </location>
</feature>
<dbReference type="EMBL" id="CP025096">
    <property type="protein sequence ID" value="AUD06289.1"/>
    <property type="molecule type" value="Genomic_DNA"/>
</dbReference>
<organism evidence="3 4">
    <name type="scientific">Spirosoma pollinicola</name>
    <dbReference type="NCBI Taxonomy" id="2057025"/>
    <lineage>
        <taxon>Bacteria</taxon>
        <taxon>Pseudomonadati</taxon>
        <taxon>Bacteroidota</taxon>
        <taxon>Cytophagia</taxon>
        <taxon>Cytophagales</taxon>
        <taxon>Cytophagaceae</taxon>
        <taxon>Spirosoma</taxon>
    </lineage>
</organism>
<evidence type="ECO:0000256" key="2">
    <source>
        <dbReference type="SAM" id="SignalP"/>
    </source>
</evidence>
<dbReference type="AlphaFoldDB" id="A0A2K8Z8Y7"/>
<feature type="compositionally biased region" description="Low complexity" evidence="1">
    <location>
        <begin position="45"/>
        <end position="83"/>
    </location>
</feature>
<feature type="compositionally biased region" description="Polar residues" evidence="1">
    <location>
        <begin position="21"/>
        <end position="32"/>
    </location>
</feature>
<protein>
    <recommendedName>
        <fullName evidence="5">Outer membrane protein beta-barrel domain-containing protein</fullName>
    </recommendedName>
</protein>
<dbReference type="Proteomes" id="UP000232883">
    <property type="component" value="Chromosome"/>
</dbReference>
<sequence length="236" mass="24334">MKTISTFASALLMLTLSTSFGQTPKPTSTTPKAVTALTGKPASSPKAVSTTAPVVTKTSSTTAASSTPKASTTPTTFTPVQSTGPNLSLKNLITQALQDDSTRTAKKAGTIGVGLTYYLNGSLLAGAMVRRRAAYFTAGVGLYANKTSSFTPVNDVLFYGGGGLITSRQVSIGGYLSMTMVSSPAYTSTPTGYEAVTHKTPTFGLGVSAGYQLNHVLISANIHNQFGLGLGATYFF</sequence>